<accession>A0ABV0TPK2</accession>
<reference evidence="1 2" key="1">
    <citation type="submission" date="2021-06" db="EMBL/GenBank/DDBJ databases">
        <authorList>
            <person name="Palmer J.M."/>
        </authorList>
    </citation>
    <scope>NUCLEOTIDE SEQUENCE [LARGE SCALE GENOMIC DNA]</scope>
    <source>
        <strain evidence="2">if_2019</strain>
        <tissue evidence="1">Muscle</tissue>
    </source>
</reference>
<organism evidence="1 2">
    <name type="scientific">Ilyodon furcidens</name>
    <name type="common">goldbreast splitfin</name>
    <dbReference type="NCBI Taxonomy" id="33524"/>
    <lineage>
        <taxon>Eukaryota</taxon>
        <taxon>Metazoa</taxon>
        <taxon>Chordata</taxon>
        <taxon>Craniata</taxon>
        <taxon>Vertebrata</taxon>
        <taxon>Euteleostomi</taxon>
        <taxon>Actinopterygii</taxon>
        <taxon>Neopterygii</taxon>
        <taxon>Teleostei</taxon>
        <taxon>Neoteleostei</taxon>
        <taxon>Acanthomorphata</taxon>
        <taxon>Ovalentaria</taxon>
        <taxon>Atherinomorphae</taxon>
        <taxon>Cyprinodontiformes</taxon>
        <taxon>Goodeidae</taxon>
        <taxon>Ilyodon</taxon>
    </lineage>
</organism>
<dbReference type="Proteomes" id="UP001482620">
    <property type="component" value="Unassembled WGS sequence"/>
</dbReference>
<gene>
    <name evidence="1" type="ORF">ILYODFUR_025850</name>
</gene>
<sequence>MILSPLNGILENVLEKPENCSCIGLRLTHPPTCCHTLTVSWLKKGSYTLPLLTKNTITGDWKYFPLPRRWTVTLLKLNERPLSFLLMLHCFKAAAENYRKHVC</sequence>
<evidence type="ECO:0000313" key="2">
    <source>
        <dbReference type="Proteomes" id="UP001482620"/>
    </source>
</evidence>
<evidence type="ECO:0000313" key="1">
    <source>
        <dbReference type="EMBL" id="MEQ2233833.1"/>
    </source>
</evidence>
<proteinExistence type="predicted"/>
<dbReference type="EMBL" id="JAHRIQ010037959">
    <property type="protein sequence ID" value="MEQ2233833.1"/>
    <property type="molecule type" value="Genomic_DNA"/>
</dbReference>
<keyword evidence="2" id="KW-1185">Reference proteome</keyword>
<protein>
    <submittedName>
        <fullName evidence="1">Uncharacterized protein</fullName>
    </submittedName>
</protein>
<name>A0ABV0TPK2_9TELE</name>
<comment type="caution">
    <text evidence="1">The sequence shown here is derived from an EMBL/GenBank/DDBJ whole genome shotgun (WGS) entry which is preliminary data.</text>
</comment>